<dbReference type="Proteomes" id="UP000694851">
    <property type="component" value="Unplaced"/>
</dbReference>
<sequence length="300" mass="32922">MAAEACPLSTRPLVASGISKPRAAEQGYGAQDTRSVFRLRVCTHGSAWGLRTRQGTQDWEEPVLPAFGQLWFLTCLKSSESEHQVVSPERKECRERVWDVGCGGAGGRSQHSVPAGGCRLALQVGSNDLTLVNLHLATLSLPGGENPSKNHSDSHRLASFAQTLQETLKGEKDVVVLGDFGQGPDSSDYDILRKEKFLHLVSAHTFTNISTKNPQGSKSLDNIWISKSLKKVFTGHCAVVREGLTNPWIPDNWSWGGVASEHCPVLAEFYVEKDWNKKEGPRNGNGVTLERSEANIKHER</sequence>
<accession>A0A8B7SEV5</accession>
<evidence type="ECO:0000313" key="3">
    <source>
        <dbReference type="RefSeq" id="XP_019511244.1"/>
    </source>
</evidence>
<dbReference type="KEGG" id="hai:109389813"/>
<dbReference type="Gene3D" id="3.60.10.10">
    <property type="entry name" value="Endonuclease/exonuclease/phosphatase"/>
    <property type="match status" value="1"/>
</dbReference>
<evidence type="ECO:0000313" key="2">
    <source>
        <dbReference type="Proteomes" id="UP000694851"/>
    </source>
</evidence>
<dbReference type="InterPro" id="IPR036691">
    <property type="entry name" value="Endo/exonu/phosph_ase_sf"/>
</dbReference>
<name>A0A8B7SEV5_HIPAR</name>
<organism evidence="2 3">
    <name type="scientific">Hipposideros armiger</name>
    <name type="common">Great Himalayan leaf-nosed bat</name>
    <dbReference type="NCBI Taxonomy" id="186990"/>
    <lineage>
        <taxon>Eukaryota</taxon>
        <taxon>Metazoa</taxon>
        <taxon>Chordata</taxon>
        <taxon>Craniata</taxon>
        <taxon>Vertebrata</taxon>
        <taxon>Euteleostomi</taxon>
        <taxon>Mammalia</taxon>
        <taxon>Eutheria</taxon>
        <taxon>Laurasiatheria</taxon>
        <taxon>Chiroptera</taxon>
        <taxon>Yinpterochiroptera</taxon>
        <taxon>Rhinolophoidea</taxon>
        <taxon>Hipposideridae</taxon>
        <taxon>Hipposideros</taxon>
    </lineage>
</organism>
<gene>
    <name evidence="3" type="primary">LOC109389813</name>
</gene>
<feature type="region of interest" description="Disordered" evidence="1">
    <location>
        <begin position="277"/>
        <end position="300"/>
    </location>
</feature>
<dbReference type="AlphaFoldDB" id="A0A8B7SEV5"/>
<dbReference type="GeneID" id="109389813"/>
<protein>
    <submittedName>
        <fullName evidence="3">Endonuclease/exonuclease/phosphatase family domain-containing protein 1-like</fullName>
    </submittedName>
</protein>
<evidence type="ECO:0000256" key="1">
    <source>
        <dbReference type="SAM" id="MobiDB-lite"/>
    </source>
</evidence>
<reference evidence="3" key="1">
    <citation type="submission" date="2025-08" db="UniProtKB">
        <authorList>
            <consortium name="RefSeq"/>
        </authorList>
    </citation>
    <scope>IDENTIFICATION</scope>
    <source>
        <tissue evidence="3">Muscle</tissue>
    </source>
</reference>
<dbReference type="SUPFAM" id="SSF56219">
    <property type="entry name" value="DNase I-like"/>
    <property type="match status" value="1"/>
</dbReference>
<keyword evidence="2" id="KW-1185">Reference proteome</keyword>
<feature type="compositionally biased region" description="Basic and acidic residues" evidence="1">
    <location>
        <begin position="290"/>
        <end position="300"/>
    </location>
</feature>
<dbReference type="RefSeq" id="XP_019511244.1">
    <property type="nucleotide sequence ID" value="XM_019655699.1"/>
</dbReference>
<proteinExistence type="predicted"/>
<dbReference type="OrthoDB" id="6237065at2759"/>